<sequence>MASLLERMNVDSAPSVGPVRSKQRRVASGPYEARPAARPPKGDVNGTWKHDMFSSTAGKNGSSLIDRLQGTSSAPPKMNFGFAERALRDATGLAPEKELSIRGASTRGNVVEVKGLVNGTTAEDVQAIFKRFGTITTANAKTVAGDVVVRLTFKSEKDARAAVDSYDGVVADGRKLTVRVVGGVNASLSGRLNVGAIDGSVDALLSNSSSKMRSDDILEKDPEARARAIVLVAPPGADPRDYTQ</sequence>
<proteinExistence type="predicted"/>
<reference evidence="1" key="2">
    <citation type="journal article" date="2022" name="New Phytol.">
        <title>Evolutionary transition to the ectomycorrhizal habit in the genomes of a hyperdiverse lineage of mushroom-forming fungi.</title>
        <authorList>
            <person name="Looney B."/>
            <person name="Miyauchi S."/>
            <person name="Morin E."/>
            <person name="Drula E."/>
            <person name="Courty P.E."/>
            <person name="Kohler A."/>
            <person name="Kuo A."/>
            <person name="LaButti K."/>
            <person name="Pangilinan J."/>
            <person name="Lipzen A."/>
            <person name="Riley R."/>
            <person name="Andreopoulos W."/>
            <person name="He G."/>
            <person name="Johnson J."/>
            <person name="Nolan M."/>
            <person name="Tritt A."/>
            <person name="Barry K.W."/>
            <person name="Grigoriev I.V."/>
            <person name="Nagy L.G."/>
            <person name="Hibbett D."/>
            <person name="Henrissat B."/>
            <person name="Matheny P.B."/>
            <person name="Labbe J."/>
            <person name="Martin F.M."/>
        </authorList>
    </citation>
    <scope>NUCLEOTIDE SEQUENCE</scope>
    <source>
        <strain evidence="1">HHB10654</strain>
    </source>
</reference>
<protein>
    <submittedName>
        <fullName evidence="1">Uncharacterized protein</fullName>
    </submittedName>
</protein>
<keyword evidence="2" id="KW-1185">Reference proteome</keyword>
<evidence type="ECO:0000313" key="2">
    <source>
        <dbReference type="Proteomes" id="UP000814140"/>
    </source>
</evidence>
<dbReference type="EMBL" id="MU277235">
    <property type="protein sequence ID" value="KAI0058431.1"/>
    <property type="molecule type" value="Genomic_DNA"/>
</dbReference>
<reference evidence="1" key="1">
    <citation type="submission" date="2021-03" db="EMBL/GenBank/DDBJ databases">
        <authorList>
            <consortium name="DOE Joint Genome Institute"/>
            <person name="Ahrendt S."/>
            <person name="Looney B.P."/>
            <person name="Miyauchi S."/>
            <person name="Morin E."/>
            <person name="Drula E."/>
            <person name="Courty P.E."/>
            <person name="Chicoki N."/>
            <person name="Fauchery L."/>
            <person name="Kohler A."/>
            <person name="Kuo A."/>
            <person name="Labutti K."/>
            <person name="Pangilinan J."/>
            <person name="Lipzen A."/>
            <person name="Riley R."/>
            <person name="Andreopoulos W."/>
            <person name="He G."/>
            <person name="Johnson J."/>
            <person name="Barry K.W."/>
            <person name="Grigoriev I.V."/>
            <person name="Nagy L."/>
            <person name="Hibbett D."/>
            <person name="Henrissat B."/>
            <person name="Matheny P.B."/>
            <person name="Labbe J."/>
            <person name="Martin F."/>
        </authorList>
    </citation>
    <scope>NUCLEOTIDE SEQUENCE</scope>
    <source>
        <strain evidence="1">HHB10654</strain>
    </source>
</reference>
<feature type="non-terminal residue" evidence="1">
    <location>
        <position position="244"/>
    </location>
</feature>
<accession>A0ACB8SRT6</accession>
<comment type="caution">
    <text evidence="1">The sequence shown here is derived from an EMBL/GenBank/DDBJ whole genome shotgun (WGS) entry which is preliminary data.</text>
</comment>
<name>A0ACB8SRT6_9AGAM</name>
<dbReference type="Proteomes" id="UP000814140">
    <property type="component" value="Unassembled WGS sequence"/>
</dbReference>
<gene>
    <name evidence="1" type="ORF">BV25DRAFT_1861952</name>
</gene>
<evidence type="ECO:0000313" key="1">
    <source>
        <dbReference type="EMBL" id="KAI0058431.1"/>
    </source>
</evidence>
<organism evidence="1 2">
    <name type="scientific">Artomyces pyxidatus</name>
    <dbReference type="NCBI Taxonomy" id="48021"/>
    <lineage>
        <taxon>Eukaryota</taxon>
        <taxon>Fungi</taxon>
        <taxon>Dikarya</taxon>
        <taxon>Basidiomycota</taxon>
        <taxon>Agaricomycotina</taxon>
        <taxon>Agaricomycetes</taxon>
        <taxon>Russulales</taxon>
        <taxon>Auriscalpiaceae</taxon>
        <taxon>Artomyces</taxon>
    </lineage>
</organism>